<proteinExistence type="predicted"/>
<organism evidence="1">
    <name type="scientific">viral metagenome</name>
    <dbReference type="NCBI Taxonomy" id="1070528"/>
    <lineage>
        <taxon>unclassified sequences</taxon>
        <taxon>metagenomes</taxon>
        <taxon>organismal metagenomes</taxon>
    </lineage>
</organism>
<reference evidence="1" key="1">
    <citation type="journal article" date="2020" name="Nature">
        <title>Giant virus diversity and host interactions through global metagenomics.</title>
        <authorList>
            <person name="Schulz F."/>
            <person name="Roux S."/>
            <person name="Paez-Espino D."/>
            <person name="Jungbluth S."/>
            <person name="Walsh D.A."/>
            <person name="Denef V.J."/>
            <person name="McMahon K.D."/>
            <person name="Konstantinidis K.T."/>
            <person name="Eloe-Fadrosh E.A."/>
            <person name="Kyrpides N.C."/>
            <person name="Woyke T."/>
        </authorList>
    </citation>
    <scope>NUCLEOTIDE SEQUENCE</scope>
    <source>
        <strain evidence="1">GVMAG-M-3300020595-32</strain>
    </source>
</reference>
<dbReference type="AlphaFoldDB" id="A0A6C0CE24"/>
<name>A0A6C0CE24_9ZZZZ</name>
<protein>
    <submittedName>
        <fullName evidence="1">Uncharacterized protein</fullName>
    </submittedName>
</protein>
<sequence>MEIGKAYDEKQNKLMNDQSVGPGLYLLDESLKTKLPVYPWAPGSNINVDKQGVNTDYVDAHSELLNLSRPNTNNIFLQYSPFDKKTFQEPLHGDDGYFNQENTRITNPAFDLREFGINRWEALPLNPQATALEPFSRIGKNTVLDVLDNHKTLC</sequence>
<dbReference type="EMBL" id="MN739397">
    <property type="protein sequence ID" value="QHT02701.1"/>
    <property type="molecule type" value="Genomic_DNA"/>
</dbReference>
<accession>A0A6C0CE24</accession>
<evidence type="ECO:0000313" key="1">
    <source>
        <dbReference type="EMBL" id="QHT02701.1"/>
    </source>
</evidence>